<gene>
    <name evidence="2" type="ORF">PVIIG_00679</name>
</gene>
<evidence type="ECO:0000313" key="2">
    <source>
        <dbReference type="EMBL" id="KMZ77992.1"/>
    </source>
</evidence>
<reference evidence="2 3" key="1">
    <citation type="submission" date="2011-08" db="EMBL/GenBank/DDBJ databases">
        <title>The Genome Sequence of Plasmodium vivax India VII.</title>
        <authorList>
            <consortium name="The Broad Institute Genome Sequencing Platform"/>
            <consortium name="The Broad Institute Genome Sequencing Center for Infectious Disease"/>
            <person name="Neafsey D."/>
            <person name="Carlton J."/>
            <person name="Barnwell J."/>
            <person name="Collins W."/>
            <person name="Escalante A."/>
            <person name="Mullikin J."/>
            <person name="Saul A."/>
            <person name="Guigo R."/>
            <person name="Camara F."/>
            <person name="Young S.K."/>
            <person name="Zeng Q."/>
            <person name="Gargeya S."/>
            <person name="Fitzgerald M."/>
            <person name="Haas B."/>
            <person name="Abouelleil A."/>
            <person name="Alvarado L."/>
            <person name="Arachchi H.M."/>
            <person name="Berlin A."/>
            <person name="Brown A."/>
            <person name="Chapman S.B."/>
            <person name="Chen Z."/>
            <person name="Dunbar C."/>
            <person name="Freedman E."/>
            <person name="Gearin G."/>
            <person name="Gellesch M."/>
            <person name="Goldberg J."/>
            <person name="Griggs A."/>
            <person name="Gujja S."/>
            <person name="Heiman D."/>
            <person name="Howarth C."/>
            <person name="Larson L."/>
            <person name="Lui A."/>
            <person name="MacDonald P.J.P."/>
            <person name="Montmayeur A."/>
            <person name="Murphy C."/>
            <person name="Neiman D."/>
            <person name="Pearson M."/>
            <person name="Priest M."/>
            <person name="Roberts A."/>
            <person name="Saif S."/>
            <person name="Shea T."/>
            <person name="Shenoy N."/>
            <person name="Sisk P."/>
            <person name="Stolte C."/>
            <person name="Sykes S."/>
            <person name="Wortman J."/>
            <person name="Nusbaum C."/>
            <person name="Birren B."/>
        </authorList>
    </citation>
    <scope>NUCLEOTIDE SEQUENCE [LARGE SCALE GENOMIC DNA]</scope>
    <source>
        <strain evidence="2 3">India VII</strain>
    </source>
</reference>
<evidence type="ECO:0000313" key="3">
    <source>
        <dbReference type="Proteomes" id="UP000053562"/>
    </source>
</evidence>
<proteinExistence type="predicted"/>
<name>A0A0J9S7L8_PLAVI</name>
<dbReference type="EMBL" id="KQ234376">
    <property type="protein sequence ID" value="KMZ77992.1"/>
    <property type="molecule type" value="Genomic_DNA"/>
</dbReference>
<feature type="compositionally biased region" description="Basic residues" evidence="1">
    <location>
        <begin position="224"/>
        <end position="249"/>
    </location>
</feature>
<protein>
    <submittedName>
        <fullName evidence="2">Uncharacterized protein</fullName>
    </submittedName>
</protein>
<evidence type="ECO:0000256" key="1">
    <source>
        <dbReference type="SAM" id="MobiDB-lite"/>
    </source>
</evidence>
<feature type="compositionally biased region" description="Basic and acidic residues" evidence="1">
    <location>
        <begin position="106"/>
        <end position="141"/>
    </location>
</feature>
<feature type="region of interest" description="Disordered" evidence="1">
    <location>
        <begin position="50"/>
        <end position="249"/>
    </location>
</feature>
<sequence length="368" mass="41860">MSKSVRRGEIYFNGVFKYSKKKSLPVRDDAGYGDFSTERGYLSAIREKNSAHGIGRKRENANHAEGDLDWEEVGPEIDKMGKAGETEQEREDEEEEGHENEQEEGLDNKQEEQRRHTPERLQQRGEKPREQPGERSREKNKGSPKVTAITSDAVEAPVRRLFPDGILKKRYPRKSRDVDNPHVEGVGLNAPPEFDKAAVSQNDESGDNGDSGDRGREHSSTMNKKGKGKKPAKSKNPPPKKKCAFKKSIPPRKKKKLLNEAYDNPIYFDLCHSCDAAQPSANRSYIKKSKKKINGENCKYKYELPTIASLGKVKKLNYLNFTINEDEMTKQERMLLDNLSNVCFGGSLLHTVAQPRKKLRRKRGKNYQ</sequence>
<dbReference type="OrthoDB" id="372284at2759"/>
<organism evidence="2 3">
    <name type="scientific">Plasmodium vivax India VII</name>
    <dbReference type="NCBI Taxonomy" id="1077284"/>
    <lineage>
        <taxon>Eukaryota</taxon>
        <taxon>Sar</taxon>
        <taxon>Alveolata</taxon>
        <taxon>Apicomplexa</taxon>
        <taxon>Aconoidasida</taxon>
        <taxon>Haemosporida</taxon>
        <taxon>Plasmodiidae</taxon>
        <taxon>Plasmodium</taxon>
        <taxon>Plasmodium (Plasmodium)</taxon>
    </lineage>
</organism>
<dbReference type="AlphaFoldDB" id="A0A0J9S7L8"/>
<feature type="compositionally biased region" description="Basic and acidic residues" evidence="1">
    <location>
        <begin position="50"/>
        <end position="66"/>
    </location>
</feature>
<accession>A0A0J9S7L8</accession>
<dbReference type="Proteomes" id="UP000053562">
    <property type="component" value="Unassembled WGS sequence"/>
</dbReference>
<feature type="compositionally biased region" description="Acidic residues" evidence="1">
    <location>
        <begin position="88"/>
        <end position="105"/>
    </location>
</feature>
<feature type="compositionally biased region" description="Basic and acidic residues" evidence="1">
    <location>
        <begin position="76"/>
        <end position="87"/>
    </location>
</feature>